<dbReference type="GO" id="GO:0005525">
    <property type="term" value="F:GTP binding"/>
    <property type="evidence" value="ECO:0007669"/>
    <property type="project" value="InterPro"/>
</dbReference>
<proteinExistence type="inferred from homology"/>
<keyword evidence="3" id="KW-0175">Coiled coil</keyword>
<dbReference type="Gene3D" id="1.20.5.1160">
    <property type="entry name" value="Vasodilator-stimulated phosphoprotein"/>
    <property type="match status" value="1"/>
</dbReference>
<dbReference type="InterPro" id="IPR000719">
    <property type="entry name" value="Prot_kinase_dom"/>
</dbReference>
<dbReference type="EMBL" id="JADNRY010000144">
    <property type="protein sequence ID" value="KAF9063527.1"/>
    <property type="molecule type" value="Genomic_DNA"/>
</dbReference>
<dbReference type="PROSITE" id="PS50011">
    <property type="entry name" value="PROTEIN_KINASE_DOM"/>
    <property type="match status" value="1"/>
</dbReference>
<keyword evidence="6" id="KW-1185">Reference proteome</keyword>
<dbReference type="InterPro" id="IPR011009">
    <property type="entry name" value="Kinase-like_dom_sf"/>
</dbReference>
<dbReference type="Proteomes" id="UP000772434">
    <property type="component" value="Unassembled WGS sequence"/>
</dbReference>
<organism evidence="5 6">
    <name type="scientific">Rhodocollybia butyracea</name>
    <dbReference type="NCBI Taxonomy" id="206335"/>
    <lineage>
        <taxon>Eukaryota</taxon>
        <taxon>Fungi</taxon>
        <taxon>Dikarya</taxon>
        <taxon>Basidiomycota</taxon>
        <taxon>Agaricomycotina</taxon>
        <taxon>Agaricomycetes</taxon>
        <taxon>Agaricomycetidae</taxon>
        <taxon>Agaricales</taxon>
        <taxon>Marasmiineae</taxon>
        <taxon>Omphalotaceae</taxon>
        <taxon>Rhodocollybia</taxon>
    </lineage>
</organism>
<dbReference type="PANTHER" id="PTHR44329">
    <property type="entry name" value="SERINE/THREONINE-PROTEIN KINASE TNNI3K-RELATED"/>
    <property type="match status" value="1"/>
</dbReference>
<dbReference type="InterPro" id="IPR008271">
    <property type="entry name" value="Ser/Thr_kinase_AS"/>
</dbReference>
<sequence length="864" mass="98409">MGMDIKKLLKELEIVLAHEEEYKELLAQRGDDAEDLLDLLQTLSGYPDVKPPLRSAICKAMLRLSKRSSVFPKCLLIQNVNTLGKHPVVAGGFGDIWKGMIGESTQTVCLKIVRVYLKSDIESLVREFVCEAIIWKQLEHPNLLPFLGLYFLDDTRICLISPWMDNGNLNQYLQAKPRDQVDHYLLVCDVASGLAYLHRMKIIHADLKGVNVLITAAERACIADFGLSRIVDSADLCKITSSTTTNGKGTTRWMAPELLKPSPASPSYESDVYAFACVCYEIYTGLLPFHLVRNDVAVMQDIIQGNRPLRPDNATIELNDTMWSLIERCWAAEPSIRPTAEMVRRELGDVAGSELSSAPESMAAPDCNPNITTSIWTNLEHKDIPLTAWQFLSECIEKIHQRNAQEKVKQLIAKHKEEVAEMQAEINELKNRRQEIQRKQESWENEIAKLVKDLDAEKKARLEFEKEVERERDANQREWAKLLYNLDIQRNEVDSPTVKHELELAVLRAEMNALKNVPLSSNVIMENTRTHHNSNPDDSVTIFVMGSSHSGKSSFIRSISGDRPVETIQSGTMERVDFTDSRSGRNVTIVDMPGFDSSSYPYTLKKITDFLLEEYDAHRKLNGLVYFQRISEPRFSGQDEINLRMFQKLCGTDTYKNTIVLTTFLDKVSEHEGEERERQMHNNFFKELVEGGALLMQHTQDYAVTAQSVIDQIFTFEFPVDVQITKEIREEGKKFEDTAAGSMREEMDILAAKHNADLAAVQAEINELGSGSERVQELEWDRANIRKIIQEIETAKMLWRLLDSDLSAPRAHTWPMDYNQAEGSIEKKDTKDNFKQILSRKMGFRFAVRAVEGAKRIVLQSIFI</sequence>
<dbReference type="InterPro" id="IPR001245">
    <property type="entry name" value="Ser-Thr/Tyr_kinase_cat_dom"/>
</dbReference>
<dbReference type="PROSITE" id="PS00108">
    <property type="entry name" value="PROTEIN_KINASE_ST"/>
    <property type="match status" value="1"/>
</dbReference>
<dbReference type="Gene3D" id="1.10.510.10">
    <property type="entry name" value="Transferase(Phosphotransferase) domain 1"/>
    <property type="match status" value="1"/>
</dbReference>
<evidence type="ECO:0000313" key="6">
    <source>
        <dbReference type="Proteomes" id="UP000772434"/>
    </source>
</evidence>
<evidence type="ECO:0000313" key="5">
    <source>
        <dbReference type="EMBL" id="KAF9063527.1"/>
    </source>
</evidence>
<comment type="similarity">
    <text evidence="1">Belongs to the protein kinase superfamily. TKL Ser/Thr protein kinase family. ROCO subfamily.</text>
</comment>
<evidence type="ECO:0000256" key="1">
    <source>
        <dbReference type="ARBA" id="ARBA00008171"/>
    </source>
</evidence>
<evidence type="ECO:0000259" key="4">
    <source>
        <dbReference type="PROSITE" id="PS50011"/>
    </source>
</evidence>
<evidence type="ECO:0000256" key="2">
    <source>
        <dbReference type="ARBA" id="ARBA00022741"/>
    </source>
</evidence>
<gene>
    <name evidence="5" type="ORF">BDP27DRAFT_1299590</name>
</gene>
<evidence type="ECO:0000256" key="3">
    <source>
        <dbReference type="SAM" id="Coils"/>
    </source>
</evidence>
<dbReference type="Gene3D" id="3.40.50.300">
    <property type="entry name" value="P-loop containing nucleotide triphosphate hydrolases"/>
    <property type="match status" value="1"/>
</dbReference>
<reference evidence="5" key="1">
    <citation type="submission" date="2020-11" db="EMBL/GenBank/DDBJ databases">
        <authorList>
            <consortium name="DOE Joint Genome Institute"/>
            <person name="Ahrendt S."/>
            <person name="Riley R."/>
            <person name="Andreopoulos W."/>
            <person name="Labutti K."/>
            <person name="Pangilinan J."/>
            <person name="Ruiz-Duenas F.J."/>
            <person name="Barrasa J.M."/>
            <person name="Sanchez-Garcia M."/>
            <person name="Camarero S."/>
            <person name="Miyauchi S."/>
            <person name="Serrano A."/>
            <person name="Linde D."/>
            <person name="Babiker R."/>
            <person name="Drula E."/>
            <person name="Ayuso-Fernandez I."/>
            <person name="Pacheco R."/>
            <person name="Padilla G."/>
            <person name="Ferreira P."/>
            <person name="Barriuso J."/>
            <person name="Kellner H."/>
            <person name="Castanera R."/>
            <person name="Alfaro M."/>
            <person name="Ramirez L."/>
            <person name="Pisabarro A.G."/>
            <person name="Kuo A."/>
            <person name="Tritt A."/>
            <person name="Lipzen A."/>
            <person name="He G."/>
            <person name="Yan M."/>
            <person name="Ng V."/>
            <person name="Cullen D."/>
            <person name="Martin F."/>
            <person name="Rosso M.-N."/>
            <person name="Henrissat B."/>
            <person name="Hibbett D."/>
            <person name="Martinez A.T."/>
            <person name="Grigoriev I.V."/>
        </authorList>
    </citation>
    <scope>NUCLEOTIDE SEQUENCE</scope>
    <source>
        <strain evidence="5">AH 40177</strain>
    </source>
</reference>
<dbReference type="OrthoDB" id="122279at2759"/>
<dbReference type="PRINTS" id="PR00109">
    <property type="entry name" value="TYRKINASE"/>
</dbReference>
<dbReference type="SUPFAM" id="SSF56112">
    <property type="entry name" value="Protein kinase-like (PK-like)"/>
    <property type="match status" value="1"/>
</dbReference>
<dbReference type="Pfam" id="PF04548">
    <property type="entry name" value="AIG1"/>
    <property type="match status" value="1"/>
</dbReference>
<accession>A0A9P5U2G9</accession>
<dbReference type="SUPFAM" id="SSF52540">
    <property type="entry name" value="P-loop containing nucleoside triphosphate hydrolases"/>
    <property type="match status" value="1"/>
</dbReference>
<feature type="domain" description="Protein kinase" evidence="4">
    <location>
        <begin position="82"/>
        <end position="355"/>
    </location>
</feature>
<dbReference type="GO" id="GO:0005524">
    <property type="term" value="F:ATP binding"/>
    <property type="evidence" value="ECO:0007669"/>
    <property type="project" value="InterPro"/>
</dbReference>
<name>A0A9P5U2G9_9AGAR</name>
<feature type="coiled-coil region" evidence="3">
    <location>
        <begin position="401"/>
        <end position="474"/>
    </location>
</feature>
<dbReference type="InterPro" id="IPR051681">
    <property type="entry name" value="Ser/Thr_Kinases-Pseudokinases"/>
</dbReference>
<dbReference type="InterPro" id="IPR027417">
    <property type="entry name" value="P-loop_NTPase"/>
</dbReference>
<keyword evidence="2" id="KW-0547">Nucleotide-binding</keyword>
<protein>
    <recommendedName>
        <fullName evidence="4">Protein kinase domain-containing protein</fullName>
    </recommendedName>
</protein>
<dbReference type="SMART" id="SM00220">
    <property type="entry name" value="S_TKc"/>
    <property type="match status" value="1"/>
</dbReference>
<dbReference type="AlphaFoldDB" id="A0A9P5U2G9"/>
<dbReference type="InterPro" id="IPR006703">
    <property type="entry name" value="G_AIG1"/>
</dbReference>
<dbReference type="GO" id="GO:0004674">
    <property type="term" value="F:protein serine/threonine kinase activity"/>
    <property type="evidence" value="ECO:0007669"/>
    <property type="project" value="TreeGrafter"/>
</dbReference>
<dbReference type="Pfam" id="PF07714">
    <property type="entry name" value="PK_Tyr_Ser-Thr"/>
    <property type="match status" value="1"/>
</dbReference>
<comment type="caution">
    <text evidence="5">The sequence shown here is derived from an EMBL/GenBank/DDBJ whole genome shotgun (WGS) entry which is preliminary data.</text>
</comment>